<protein>
    <submittedName>
        <fullName evidence="1">Uncharacterized protein</fullName>
    </submittedName>
</protein>
<evidence type="ECO:0000313" key="1">
    <source>
        <dbReference type="EMBL" id="KAG6716978.1"/>
    </source>
</evidence>
<dbReference type="AlphaFoldDB" id="A0A922JQS4"/>
<gene>
    <name evidence="1" type="ORF">I3842_04G075100</name>
</gene>
<organism evidence="1 2">
    <name type="scientific">Carya illinoinensis</name>
    <name type="common">Pecan</name>
    <dbReference type="NCBI Taxonomy" id="32201"/>
    <lineage>
        <taxon>Eukaryota</taxon>
        <taxon>Viridiplantae</taxon>
        <taxon>Streptophyta</taxon>
        <taxon>Embryophyta</taxon>
        <taxon>Tracheophyta</taxon>
        <taxon>Spermatophyta</taxon>
        <taxon>Magnoliopsida</taxon>
        <taxon>eudicotyledons</taxon>
        <taxon>Gunneridae</taxon>
        <taxon>Pentapetalae</taxon>
        <taxon>rosids</taxon>
        <taxon>fabids</taxon>
        <taxon>Fagales</taxon>
        <taxon>Juglandaceae</taxon>
        <taxon>Carya</taxon>
    </lineage>
</organism>
<proteinExistence type="predicted"/>
<sequence>WKHVDTKLRDLFVENGPIRYNDINFSKDENSRHFSTTYYIRNLSNGEKHDRKWLVYSKDLNIVFCFCFKLFNSKLSISQLANEGTDEWKNLSDKLKIHETTNEHITNMTTWLDLEMRLLRNKTIDKKSKNKLTKKKRSLKKNIIENYYSGKNP</sequence>
<feature type="non-terminal residue" evidence="1">
    <location>
        <position position="1"/>
    </location>
</feature>
<evidence type="ECO:0000313" key="2">
    <source>
        <dbReference type="Proteomes" id="UP000811246"/>
    </source>
</evidence>
<reference evidence="1" key="1">
    <citation type="submission" date="2021-01" db="EMBL/GenBank/DDBJ databases">
        <authorList>
            <person name="Lovell J.T."/>
            <person name="Bentley N."/>
            <person name="Bhattarai G."/>
            <person name="Jenkins J.W."/>
            <person name="Sreedasyam A."/>
            <person name="Alarcon Y."/>
            <person name="Bock C."/>
            <person name="Boston L."/>
            <person name="Carlson J."/>
            <person name="Cervantes K."/>
            <person name="Clermont K."/>
            <person name="Krom N."/>
            <person name="Kubenka K."/>
            <person name="Mamidi S."/>
            <person name="Mattison C."/>
            <person name="Monteros M."/>
            <person name="Pisani C."/>
            <person name="Plott C."/>
            <person name="Rajasekar S."/>
            <person name="Rhein H.S."/>
            <person name="Rohla C."/>
            <person name="Song M."/>
            <person name="Hilaire R.S."/>
            <person name="Shu S."/>
            <person name="Wells L."/>
            <person name="Wang X."/>
            <person name="Webber J."/>
            <person name="Heerema R.J."/>
            <person name="Klein P."/>
            <person name="Conner P."/>
            <person name="Grauke L."/>
            <person name="Grimwood J."/>
            <person name="Schmutz J."/>
            <person name="Randall J.J."/>
        </authorList>
    </citation>
    <scope>NUCLEOTIDE SEQUENCE</scope>
    <source>
        <tissue evidence="1">Leaf</tissue>
    </source>
</reference>
<dbReference type="EMBL" id="CM031828">
    <property type="protein sequence ID" value="KAG6716978.1"/>
    <property type="molecule type" value="Genomic_DNA"/>
</dbReference>
<comment type="caution">
    <text evidence="1">The sequence shown here is derived from an EMBL/GenBank/DDBJ whole genome shotgun (WGS) entry which is preliminary data.</text>
</comment>
<dbReference type="Proteomes" id="UP000811246">
    <property type="component" value="Chromosome 4"/>
</dbReference>
<accession>A0A922JQS4</accession>
<name>A0A922JQS4_CARIL</name>